<dbReference type="InterPro" id="IPR049551">
    <property type="entry name" value="PKS_DH_C"/>
</dbReference>
<keyword evidence="1" id="KW-0596">Phosphopantetheine</keyword>
<dbReference type="InterPro" id="IPR016036">
    <property type="entry name" value="Malonyl_transacylase_ACP-bd"/>
</dbReference>
<feature type="domain" description="Carrier" evidence="7">
    <location>
        <begin position="2361"/>
        <end position="2436"/>
    </location>
</feature>
<proteinExistence type="predicted"/>
<evidence type="ECO:0000256" key="3">
    <source>
        <dbReference type="ARBA" id="ARBA00022679"/>
    </source>
</evidence>
<dbReference type="GO" id="GO:0044550">
    <property type="term" value="P:secondary metabolite biosynthetic process"/>
    <property type="evidence" value="ECO:0007669"/>
    <property type="project" value="TreeGrafter"/>
</dbReference>
<dbReference type="SUPFAM" id="SSF51735">
    <property type="entry name" value="NAD(P)-binding Rossmann-fold domains"/>
    <property type="match status" value="1"/>
</dbReference>
<dbReference type="InterPro" id="IPR009081">
    <property type="entry name" value="PP-bd_ACP"/>
</dbReference>
<evidence type="ECO:0000256" key="1">
    <source>
        <dbReference type="ARBA" id="ARBA00022450"/>
    </source>
</evidence>
<dbReference type="InterPro" id="IPR018201">
    <property type="entry name" value="Ketoacyl_synth_AS"/>
</dbReference>
<gene>
    <name evidence="10" type="ORF">BKA67DRAFT_542608</name>
</gene>
<name>A0A9P8UBA0_9PEZI</name>
<dbReference type="FunFam" id="3.40.47.10:FF:000019">
    <property type="entry name" value="Polyketide synthase type I"/>
    <property type="match status" value="1"/>
</dbReference>
<dbReference type="SMART" id="SM00823">
    <property type="entry name" value="PKS_PP"/>
    <property type="match status" value="1"/>
</dbReference>
<keyword evidence="5" id="KW-0511">Multifunctional enzyme</keyword>
<dbReference type="PANTHER" id="PTHR43775">
    <property type="entry name" value="FATTY ACID SYNTHASE"/>
    <property type="match status" value="1"/>
</dbReference>
<evidence type="ECO:0000259" key="7">
    <source>
        <dbReference type="PROSITE" id="PS50075"/>
    </source>
</evidence>
<dbReference type="InterPro" id="IPR014043">
    <property type="entry name" value="Acyl_transferase_dom"/>
</dbReference>
<dbReference type="Pfam" id="PF00698">
    <property type="entry name" value="Acyl_transf_1"/>
    <property type="match status" value="1"/>
</dbReference>
<evidence type="ECO:0000313" key="10">
    <source>
        <dbReference type="EMBL" id="KAH6640085.1"/>
    </source>
</evidence>
<evidence type="ECO:0000256" key="4">
    <source>
        <dbReference type="ARBA" id="ARBA00023002"/>
    </source>
</evidence>
<feature type="active site" description="Proton acceptor; for dehydratase activity" evidence="6">
    <location>
        <position position="992"/>
    </location>
</feature>
<dbReference type="InterPro" id="IPR006162">
    <property type="entry name" value="Ppantetheine_attach_site"/>
</dbReference>
<dbReference type="Pfam" id="PF14765">
    <property type="entry name" value="PS-DH"/>
    <property type="match status" value="1"/>
</dbReference>
<dbReference type="PROSITE" id="PS52004">
    <property type="entry name" value="KS3_2"/>
    <property type="match status" value="1"/>
</dbReference>
<feature type="active site" description="Proton donor; for dehydratase activity" evidence="6">
    <location>
        <position position="1172"/>
    </location>
</feature>
<dbReference type="GO" id="GO:0004312">
    <property type="term" value="F:fatty acid synthase activity"/>
    <property type="evidence" value="ECO:0007669"/>
    <property type="project" value="TreeGrafter"/>
</dbReference>
<protein>
    <submittedName>
        <fullName evidence="10">Beta-ketoacyl synthase domain-containing protein</fullName>
    </submittedName>
</protein>
<keyword evidence="2" id="KW-0597">Phosphoprotein</keyword>
<organism evidence="10 11">
    <name type="scientific">Truncatella angustata</name>
    <dbReference type="NCBI Taxonomy" id="152316"/>
    <lineage>
        <taxon>Eukaryota</taxon>
        <taxon>Fungi</taxon>
        <taxon>Dikarya</taxon>
        <taxon>Ascomycota</taxon>
        <taxon>Pezizomycotina</taxon>
        <taxon>Sordariomycetes</taxon>
        <taxon>Xylariomycetidae</taxon>
        <taxon>Amphisphaeriales</taxon>
        <taxon>Sporocadaceae</taxon>
        <taxon>Truncatella</taxon>
    </lineage>
</organism>
<evidence type="ECO:0000256" key="2">
    <source>
        <dbReference type="ARBA" id="ARBA00022553"/>
    </source>
</evidence>
<dbReference type="Gene3D" id="3.40.366.10">
    <property type="entry name" value="Malonyl-Coenzyme A Acyl Carrier Protein, domain 2"/>
    <property type="match status" value="1"/>
</dbReference>
<reference evidence="10" key="1">
    <citation type="journal article" date="2021" name="Nat. Commun.">
        <title>Genetic determinants of endophytism in the Arabidopsis root mycobiome.</title>
        <authorList>
            <person name="Mesny F."/>
            <person name="Miyauchi S."/>
            <person name="Thiergart T."/>
            <person name="Pickel B."/>
            <person name="Atanasova L."/>
            <person name="Karlsson M."/>
            <person name="Huettel B."/>
            <person name="Barry K.W."/>
            <person name="Haridas S."/>
            <person name="Chen C."/>
            <person name="Bauer D."/>
            <person name="Andreopoulos W."/>
            <person name="Pangilinan J."/>
            <person name="LaButti K."/>
            <person name="Riley R."/>
            <person name="Lipzen A."/>
            <person name="Clum A."/>
            <person name="Drula E."/>
            <person name="Henrissat B."/>
            <person name="Kohler A."/>
            <person name="Grigoriev I.V."/>
            <person name="Martin F.M."/>
            <person name="Hacquard S."/>
        </authorList>
    </citation>
    <scope>NUCLEOTIDE SEQUENCE</scope>
    <source>
        <strain evidence="10">MPI-SDFR-AT-0073</strain>
    </source>
</reference>
<evidence type="ECO:0000256" key="5">
    <source>
        <dbReference type="ARBA" id="ARBA00023268"/>
    </source>
</evidence>
<dbReference type="InterPro" id="IPR036291">
    <property type="entry name" value="NAD(P)-bd_dom_sf"/>
</dbReference>
<evidence type="ECO:0000259" key="9">
    <source>
        <dbReference type="PROSITE" id="PS52019"/>
    </source>
</evidence>
<keyword evidence="11" id="KW-1185">Reference proteome</keyword>
<dbReference type="InterPro" id="IPR001227">
    <property type="entry name" value="Ac_transferase_dom_sf"/>
</dbReference>
<dbReference type="SUPFAM" id="SSF55048">
    <property type="entry name" value="Probable ACP-binding domain of malonyl-CoA ACP transacylase"/>
    <property type="match status" value="1"/>
</dbReference>
<keyword evidence="3" id="KW-0808">Transferase</keyword>
<dbReference type="SMART" id="SM00822">
    <property type="entry name" value="PKS_KR"/>
    <property type="match status" value="1"/>
</dbReference>
<evidence type="ECO:0000256" key="6">
    <source>
        <dbReference type="PROSITE-ProRule" id="PRU01363"/>
    </source>
</evidence>
<sequence>MYKEPSSEPIAIVGSSCRFAGEAVSPSALWQVLANPPDLSKQVPPNRFNAHAFYHEDGENHGTTNSIKAYWLEQDHRVFDASFFNITPKEAEAIDPQQRLLLEVVYEAMESAGYTLHQYSGKDVGVFAGVMTADYDTLSQRDELSASQYYATGNARSIISNRVSYFFNFRGPSMTIDTACSSSLVALHQAVLSLRSGEITLACVAGVNLMITPEQFIVESSLHMLSPSGKSRMWDQSADGYARGEGVAALFLKPLSLALHDGDEILGLVRQTGVNSDGRTPGITMPNPDAQASLIKSTYRTSGLDPQLPEDRCQYFEAHGTGTQAGDPREAQAIQEAFFGEHSTNKHHTKLLVGSVKTVIGHTEGAAGLAGVLKVLQGMKHNKVPPNLHLETLNSSVRPFYAELEIPTVLTPWPKPLEDQPKRASVNSFGFGGTNSHAIIEAYDARIHDTVARRFTAFTRRRTLHDLDLDHELSLGMSPTTLPLLISASSHKSLRAVVSTWKDYLVHNRDTSIQQLAWNLFRYRTALPYRLSISSSSVDQAIEQLEFMISQGSDNAELGTRSHAAKRPHILGIFTGQGAQWPAMSRLLLLSNGRYRQTIQELDQVLQQCPDPPSWSLEQQIMAESSQSRLQEAAVAQPLSTALQIGLVDLLKSLGIRFQAVIGHSSGEIAAAYAAERLSARDAMLISYYRGLYAHLAGGPNGEKGAMIAAGMSESEALVFCRDPLFEGKICVAASNAPSSVTLSGNMETINLARDKLTAQDRFARLLLVDTAYHSPHMSRSALAYTKALKKCNISPMVGTAQIHWISSVNGYKEDTERDIESAYWSDNMVRSVQFFDAVKVALKTFGPFDCAVEVGPHPALKGPVAQISKAMIGAPISHYGLLERAKDDSLAFSEFLGQIWCQYGHAAIDIKQYVRQSSDPSLVDTRLHDMPFYHWDHSQTHYRESRISRQFHFKTAAPHELLGARTRDDNEYELRWRNILRPEKLPWLEGHSFQGQALVPASAYCVMALDAAIQFLDGRAASIIEIQDLDIMSGISMEPDSFGTEVLFSLSVLDQTKEKAAHRVIMASFSLTSCTADGQSPMRKNASGRLSIILDKSTPDALPSRQASLAETLSASTEGFYNMMDETGLVYTGPFRALQSIQRRCNFASTTLRRRHPEDTTQLSVSPATLDSCLQSAFLTWSSPGDKSLWTSFLPSHISRIQFNVAHCSKRAVPDEQGTLRVDSHLTNVRGSGPDSKAMFTVDICIYNEKNEMEIEIEGLTVAAIAHTRPEDDHELYLHTVMDVDPTDEIVSPDLMDTERHLPELVETCERIKSFYTDSRIAFPNDTSEFIDHLVGNSPFRESLKLLQDMGHLLPALLPCILPGIIKEVREQLQLGRHIQRVTEQIAHKYPRMSVLTMMDSKTNVTDRVLQGLGNSFMYLTMATVGTDGEPRDNVRSEINGKVHYRHLQLDQDIVSQLDSAGRADLVVVASSIFQAADPNVVLKNIRTCMNDGGFLMFVHATESRMKKALDLVLRPSQTEQNQFHPEAEQKLMESCGFVDFVRNADQSFGQGFSISVRQAGAPFVNAIAKPLAWPATHAKENVLIIGTKGDRSSQLALSLQRRLSALYVAVELVASIENIHLETLPKYSSAIVLEDLEFPVVSSMTERKLSNLKELFRPDMTILWLTHNARFDNPEHAATLGFKRTVSAEVPNFNLQVLDLDDLESPDSLVVETHIRLTAAGPPANESLWVREPEIYMDNGRRLVNRVLPLKDLNERANALRRVVTKPVNTINQNTQLVSFKHEDGGVVRRVVASDWAPHPTAIAGTRSLRIFQSTLEAVKLGHGCFAHVCLGEDLLTGEKKVALSTMNASYVEVSSPLARRLPNTGLTGPQFIHSLTQYLVVLSALRQESGIKKDHVVFIDAEPLLVECAKIVAKSERVQFSDWTTDLFKRAGTLECIQIHSRSSERQLKALMPPNGATIYDFSLDRDLHRRVAKVLPKNCKYHRGSSLLSSYRSDQTTNSSLTPEASSTLSLGLELAAQTAGSSFQASAEIISIDDAVTDAPSRTPFTNIIDWTILRRSSSVVQPLVSQQLFSPHKTYILIGLTRDFGQSLSRLFLLHGARHIVLASRNPDMSPAWVTELRQSYGAQIGIERLNVTDLPSVHAFRSLLSTSMPPVGGIINGAMVLDDRVFSQMTVETWNRVLLPKTVGSKNLDVVFSDPKSEPLDFFIMTSSFAALGGHPGQSNYAAANMYMNGLAANRRKRGLTGSVLNIGVIYGLGLLQREKEELYVGLEREGYPPISERDIHHMFLEAIVAGRPSGEEPFDITTGLRRFRWGSENPLHWHLDPRFSHFTVDEGDSEAEAGTGAQRSLADELSSIKDVELMADRLVASFSGHLQVMLQLYEGSVNRHSSLSEIGIDSLVAVDIRNWIWKTLGRDVAVMKILGATSIHRYIR</sequence>
<dbReference type="Pfam" id="PF23297">
    <property type="entry name" value="ACP_SdgA_C"/>
    <property type="match status" value="1"/>
</dbReference>
<dbReference type="GO" id="GO:0006633">
    <property type="term" value="P:fatty acid biosynthetic process"/>
    <property type="evidence" value="ECO:0007669"/>
    <property type="project" value="InterPro"/>
</dbReference>
<dbReference type="PROSITE" id="PS52019">
    <property type="entry name" value="PKS_MFAS_DH"/>
    <property type="match status" value="1"/>
</dbReference>
<dbReference type="InterPro" id="IPR057326">
    <property type="entry name" value="KR_dom"/>
</dbReference>
<evidence type="ECO:0000313" key="11">
    <source>
        <dbReference type="Proteomes" id="UP000758603"/>
    </source>
</evidence>
<dbReference type="PANTHER" id="PTHR43775:SF20">
    <property type="entry name" value="HYBRID PKS-NRPS SYNTHETASE APDA"/>
    <property type="match status" value="1"/>
</dbReference>
<accession>A0A9P8UBA0</accession>
<dbReference type="InterPro" id="IPR014030">
    <property type="entry name" value="Ketoacyl_synth_N"/>
</dbReference>
<dbReference type="SMART" id="SM00827">
    <property type="entry name" value="PKS_AT"/>
    <property type="match status" value="1"/>
</dbReference>
<dbReference type="GO" id="GO:0004315">
    <property type="term" value="F:3-oxoacyl-[acyl-carrier-protein] synthase activity"/>
    <property type="evidence" value="ECO:0007669"/>
    <property type="project" value="InterPro"/>
</dbReference>
<evidence type="ECO:0000259" key="8">
    <source>
        <dbReference type="PROSITE" id="PS52004"/>
    </source>
</evidence>
<dbReference type="Pfam" id="PF22621">
    <property type="entry name" value="CurL-like_PKS_C"/>
    <property type="match status" value="1"/>
</dbReference>
<feature type="domain" description="Ketosynthase family 3 (KS3)" evidence="8">
    <location>
        <begin position="7"/>
        <end position="442"/>
    </location>
</feature>
<dbReference type="Gene3D" id="3.40.47.10">
    <property type="match status" value="1"/>
</dbReference>
<dbReference type="InterPro" id="IPR014031">
    <property type="entry name" value="Ketoacyl_synth_C"/>
</dbReference>
<dbReference type="EMBL" id="JAGPXC010000014">
    <property type="protein sequence ID" value="KAH6640085.1"/>
    <property type="molecule type" value="Genomic_DNA"/>
</dbReference>
<dbReference type="SUPFAM" id="SSF52151">
    <property type="entry name" value="FabD/lysophospholipase-like"/>
    <property type="match status" value="1"/>
</dbReference>
<dbReference type="CDD" id="cd00833">
    <property type="entry name" value="PKS"/>
    <property type="match status" value="1"/>
</dbReference>
<dbReference type="SUPFAM" id="SSF47336">
    <property type="entry name" value="ACP-like"/>
    <property type="match status" value="1"/>
</dbReference>
<dbReference type="PROSITE" id="PS50075">
    <property type="entry name" value="CARRIER"/>
    <property type="match status" value="1"/>
</dbReference>
<dbReference type="InterPro" id="IPR029063">
    <property type="entry name" value="SAM-dependent_MTases_sf"/>
</dbReference>
<dbReference type="GO" id="GO:0031177">
    <property type="term" value="F:phosphopantetheine binding"/>
    <property type="evidence" value="ECO:0007669"/>
    <property type="project" value="InterPro"/>
</dbReference>
<dbReference type="PROSITE" id="PS00606">
    <property type="entry name" value="KS3_1"/>
    <property type="match status" value="1"/>
</dbReference>
<dbReference type="InterPro" id="IPR016039">
    <property type="entry name" value="Thiolase-like"/>
</dbReference>
<dbReference type="SMART" id="SM00826">
    <property type="entry name" value="PKS_DH"/>
    <property type="match status" value="1"/>
</dbReference>
<dbReference type="Pfam" id="PF21089">
    <property type="entry name" value="PKS_DH_N"/>
    <property type="match status" value="1"/>
</dbReference>
<feature type="domain" description="PKS/mFAS DH" evidence="9">
    <location>
        <begin position="960"/>
        <end position="1272"/>
    </location>
</feature>
<keyword evidence="4" id="KW-0560">Oxidoreductase</keyword>
<dbReference type="InterPro" id="IPR016035">
    <property type="entry name" value="Acyl_Trfase/lysoPLipase"/>
</dbReference>
<dbReference type="SUPFAM" id="SSF53335">
    <property type="entry name" value="S-adenosyl-L-methionine-dependent methyltransferases"/>
    <property type="match status" value="1"/>
</dbReference>
<dbReference type="Gene3D" id="1.10.1200.10">
    <property type="entry name" value="ACP-like"/>
    <property type="match status" value="1"/>
</dbReference>
<dbReference type="Pfam" id="PF00109">
    <property type="entry name" value="ketoacyl-synt"/>
    <property type="match status" value="1"/>
</dbReference>
<dbReference type="Gene3D" id="3.10.129.110">
    <property type="entry name" value="Polyketide synthase dehydratase"/>
    <property type="match status" value="1"/>
</dbReference>
<dbReference type="PROSITE" id="PS00012">
    <property type="entry name" value="PHOSPHOPANTETHEINE"/>
    <property type="match status" value="1"/>
</dbReference>
<dbReference type="GeneID" id="70130029"/>
<feature type="region of interest" description="C-terminal hotdog fold" evidence="6">
    <location>
        <begin position="1113"/>
        <end position="1272"/>
    </location>
</feature>
<dbReference type="RefSeq" id="XP_045951159.1">
    <property type="nucleotide sequence ID" value="XM_046101137.1"/>
</dbReference>
<dbReference type="Pfam" id="PF08659">
    <property type="entry name" value="KR"/>
    <property type="match status" value="1"/>
</dbReference>
<dbReference type="GO" id="GO:0016491">
    <property type="term" value="F:oxidoreductase activity"/>
    <property type="evidence" value="ECO:0007669"/>
    <property type="project" value="UniProtKB-KW"/>
</dbReference>
<dbReference type="SMART" id="SM00825">
    <property type="entry name" value="PKS_KS"/>
    <property type="match status" value="1"/>
</dbReference>
<dbReference type="Gene3D" id="3.40.50.720">
    <property type="entry name" value="NAD(P)-binding Rossmann-like Domain"/>
    <property type="match status" value="2"/>
</dbReference>
<dbReference type="InterPro" id="IPR020841">
    <property type="entry name" value="PKS_Beta-ketoAc_synthase_dom"/>
</dbReference>
<dbReference type="InterPro" id="IPR049552">
    <property type="entry name" value="PKS_DH_N"/>
</dbReference>
<dbReference type="InterPro" id="IPR049900">
    <property type="entry name" value="PKS_mFAS_DH"/>
</dbReference>
<dbReference type="InterPro" id="IPR020807">
    <property type="entry name" value="PKS_DH"/>
</dbReference>
<dbReference type="InterPro" id="IPR013968">
    <property type="entry name" value="PKS_KR"/>
</dbReference>
<dbReference type="Proteomes" id="UP000758603">
    <property type="component" value="Unassembled WGS sequence"/>
</dbReference>
<dbReference type="OrthoDB" id="329835at2759"/>
<feature type="region of interest" description="N-terminal hotdog fold" evidence="6">
    <location>
        <begin position="960"/>
        <end position="1098"/>
    </location>
</feature>
<dbReference type="InterPro" id="IPR042104">
    <property type="entry name" value="PKS_dehydratase_sf"/>
</dbReference>
<dbReference type="Gene3D" id="3.40.50.150">
    <property type="entry name" value="Vaccinia Virus protein VP39"/>
    <property type="match status" value="1"/>
</dbReference>
<dbReference type="SUPFAM" id="SSF53901">
    <property type="entry name" value="Thiolase-like"/>
    <property type="match status" value="1"/>
</dbReference>
<comment type="caution">
    <text evidence="10">The sequence shown here is derived from an EMBL/GenBank/DDBJ whole genome shotgun (WGS) entry which is preliminary data.</text>
</comment>
<dbReference type="InterPro" id="IPR036736">
    <property type="entry name" value="ACP-like_sf"/>
</dbReference>
<dbReference type="InterPro" id="IPR020806">
    <property type="entry name" value="PKS_PP-bd"/>
</dbReference>
<dbReference type="Pfam" id="PF02801">
    <property type="entry name" value="Ketoacyl-synt_C"/>
    <property type="match status" value="1"/>
</dbReference>
<dbReference type="Gene3D" id="3.30.70.3290">
    <property type="match status" value="1"/>
</dbReference>
<dbReference type="InterPro" id="IPR050091">
    <property type="entry name" value="PKS_NRPS_Biosynth_Enz"/>
</dbReference>